<dbReference type="AlphaFoldDB" id="A0A1M5EDM4"/>
<protein>
    <submittedName>
        <fullName evidence="1">Uncharacterized protein</fullName>
    </submittedName>
</protein>
<dbReference type="EMBL" id="FQUO01000012">
    <property type="protein sequence ID" value="SHF77181.1"/>
    <property type="molecule type" value="Genomic_DNA"/>
</dbReference>
<name>A0A1M5EDM4_9BACT</name>
<sequence>MLLLLLASFRNFEAMQTFQVNILNPKAAKLLQDLADLKLISISEQPENGFQTVVSRLRKKAAAAPPSLEEITKEVEAVRAKRYAKNKA</sequence>
<gene>
    <name evidence="1" type="ORF">SAMN05444008_1121</name>
</gene>
<evidence type="ECO:0000313" key="1">
    <source>
        <dbReference type="EMBL" id="SHF77181.1"/>
    </source>
</evidence>
<reference evidence="1 2" key="1">
    <citation type="submission" date="2016-11" db="EMBL/GenBank/DDBJ databases">
        <authorList>
            <person name="Jaros S."/>
            <person name="Januszkiewicz K."/>
            <person name="Wedrychowicz H."/>
        </authorList>
    </citation>
    <scope>NUCLEOTIDE SEQUENCE [LARGE SCALE GENOMIC DNA]</scope>
    <source>
        <strain evidence="1 2">DSM 26897</strain>
    </source>
</reference>
<accession>A0A1M5EDM4</accession>
<keyword evidence="2" id="KW-1185">Reference proteome</keyword>
<organism evidence="1 2">
    <name type="scientific">Cnuella takakiae</name>
    <dbReference type="NCBI Taxonomy" id="1302690"/>
    <lineage>
        <taxon>Bacteria</taxon>
        <taxon>Pseudomonadati</taxon>
        <taxon>Bacteroidota</taxon>
        <taxon>Chitinophagia</taxon>
        <taxon>Chitinophagales</taxon>
        <taxon>Chitinophagaceae</taxon>
        <taxon>Cnuella</taxon>
    </lineage>
</organism>
<dbReference type="Proteomes" id="UP000184368">
    <property type="component" value="Unassembled WGS sequence"/>
</dbReference>
<proteinExistence type="predicted"/>
<evidence type="ECO:0000313" key="2">
    <source>
        <dbReference type="Proteomes" id="UP000184368"/>
    </source>
</evidence>